<protein>
    <submittedName>
        <fullName evidence="1">Uncharacterized protein</fullName>
    </submittedName>
</protein>
<feature type="non-terminal residue" evidence="1">
    <location>
        <position position="1"/>
    </location>
</feature>
<comment type="caution">
    <text evidence="1">The sequence shown here is derived from an EMBL/GenBank/DDBJ whole genome shotgun (WGS) entry which is preliminary data.</text>
</comment>
<gene>
    <name evidence="1" type="ORF">FSCOSCO3_A000574</name>
</gene>
<dbReference type="EMBL" id="CAWUFR010000303">
    <property type="protein sequence ID" value="CAK6975485.1"/>
    <property type="molecule type" value="Genomic_DNA"/>
</dbReference>
<reference evidence="1 2" key="1">
    <citation type="submission" date="2024-01" db="EMBL/GenBank/DDBJ databases">
        <authorList>
            <person name="Alioto T."/>
            <person name="Alioto T."/>
            <person name="Gomez Garrido J."/>
        </authorList>
    </citation>
    <scope>NUCLEOTIDE SEQUENCE [LARGE SCALE GENOMIC DNA]</scope>
</reference>
<organism evidence="1 2">
    <name type="scientific">Scomber scombrus</name>
    <name type="common">Atlantic mackerel</name>
    <name type="synonym">Scomber vernalis</name>
    <dbReference type="NCBI Taxonomy" id="13677"/>
    <lineage>
        <taxon>Eukaryota</taxon>
        <taxon>Metazoa</taxon>
        <taxon>Chordata</taxon>
        <taxon>Craniata</taxon>
        <taxon>Vertebrata</taxon>
        <taxon>Euteleostomi</taxon>
        <taxon>Actinopterygii</taxon>
        <taxon>Neopterygii</taxon>
        <taxon>Teleostei</taxon>
        <taxon>Neoteleostei</taxon>
        <taxon>Acanthomorphata</taxon>
        <taxon>Pelagiaria</taxon>
        <taxon>Scombriformes</taxon>
        <taxon>Scombridae</taxon>
        <taxon>Scomber</taxon>
    </lineage>
</organism>
<accession>A0AAV1PW79</accession>
<evidence type="ECO:0000313" key="2">
    <source>
        <dbReference type="Proteomes" id="UP001314229"/>
    </source>
</evidence>
<evidence type="ECO:0000313" key="1">
    <source>
        <dbReference type="EMBL" id="CAK6975485.1"/>
    </source>
</evidence>
<dbReference type="Proteomes" id="UP001314229">
    <property type="component" value="Unassembled WGS sequence"/>
</dbReference>
<sequence length="92" mass="9684">GRVSGGGGGYRTHTWGSIISSPLCSNTPALLSFSARSLQFSMRNPPAPAQLAASPDPLQVPRRLDPLLASRSSLLPFQPTFSPSNKPVVAQL</sequence>
<keyword evidence="2" id="KW-1185">Reference proteome</keyword>
<dbReference type="AlphaFoldDB" id="A0AAV1PW79"/>
<name>A0AAV1PW79_SCOSC</name>
<proteinExistence type="predicted"/>